<evidence type="ECO:0000313" key="1">
    <source>
        <dbReference type="EMBL" id="GKX66666.1"/>
    </source>
</evidence>
<evidence type="ECO:0000313" key="2">
    <source>
        <dbReference type="Proteomes" id="UP001058074"/>
    </source>
</evidence>
<proteinExistence type="predicted"/>
<protein>
    <submittedName>
        <fullName evidence="1">Uncharacterized protein</fullName>
    </submittedName>
</protein>
<keyword evidence="2" id="KW-1185">Reference proteome</keyword>
<dbReference type="Proteomes" id="UP001058074">
    <property type="component" value="Unassembled WGS sequence"/>
</dbReference>
<comment type="caution">
    <text evidence="1">The sequence shown here is derived from an EMBL/GenBank/DDBJ whole genome shotgun (WGS) entry which is preliminary data.</text>
</comment>
<gene>
    <name evidence="1" type="ORF">rsdtw13_19240</name>
</gene>
<reference evidence="1" key="1">
    <citation type="journal article" date="2025" name="Int. J. Syst. Evol. Microbiol.">
        <title>Inconstantimicrobium mannanitabidum sp. nov., a novel member of the family Clostridiaceae isolated from anoxic soil under the treatment of reductive soil disinfestation.</title>
        <authorList>
            <person name="Ueki A."/>
            <person name="Tonouchi A."/>
            <person name="Honma S."/>
            <person name="Kaku N."/>
            <person name="Ueki K."/>
        </authorList>
    </citation>
    <scope>NUCLEOTIDE SEQUENCE</scope>
    <source>
        <strain evidence="1">TW13</strain>
    </source>
</reference>
<name>A0ACB5RC72_9CLOT</name>
<organism evidence="1 2">
    <name type="scientific">Inconstantimicrobium mannanitabidum</name>
    <dbReference type="NCBI Taxonomy" id="1604901"/>
    <lineage>
        <taxon>Bacteria</taxon>
        <taxon>Bacillati</taxon>
        <taxon>Bacillota</taxon>
        <taxon>Clostridia</taxon>
        <taxon>Eubacteriales</taxon>
        <taxon>Clostridiaceae</taxon>
        <taxon>Inconstantimicrobium</taxon>
    </lineage>
</organism>
<accession>A0ACB5RC72</accession>
<sequence>MKINFKFYDYLCKEVKHVREEVFVKEQGFQNEFDKCDDKSFHLLLFVDREPIGTARLFQLEANKTFIIGRVAVLEKYRGLHLGNKIIKILEEKVEKLGGTCVELSAQCRVQEFYKKLGYIPIGEPYLDEFCPHICMRKEL</sequence>
<dbReference type="EMBL" id="BROD01000001">
    <property type="protein sequence ID" value="GKX66666.1"/>
    <property type="molecule type" value="Genomic_DNA"/>
</dbReference>